<dbReference type="Proteomes" id="UP000176725">
    <property type="component" value="Unassembled WGS sequence"/>
</dbReference>
<accession>A0A1F8BJV9</accession>
<dbReference type="EMBL" id="MGHH01000010">
    <property type="protein sequence ID" value="OGM64364.1"/>
    <property type="molecule type" value="Genomic_DNA"/>
</dbReference>
<keyword evidence="1" id="KW-0812">Transmembrane</keyword>
<evidence type="ECO:0000313" key="3">
    <source>
        <dbReference type="Proteomes" id="UP000176725"/>
    </source>
</evidence>
<name>A0A1F8BJV9_9BACT</name>
<dbReference type="AlphaFoldDB" id="A0A1F8BJV9"/>
<sequence length="89" mass="10455">MRGNKHTILHRVVMISYTVLFNVIEMIICLFITFLGFYFYKSTNYPFRLIFAIPFIFLGLGIAIHSIINVYLVIFSQKYNSGICIFCRD</sequence>
<organism evidence="2 3">
    <name type="scientific">Candidatus Woesebacteria bacterium RIFCSPLOWO2_01_FULL_39_25</name>
    <dbReference type="NCBI Taxonomy" id="1802521"/>
    <lineage>
        <taxon>Bacteria</taxon>
        <taxon>Candidatus Woeseibacteriota</taxon>
    </lineage>
</organism>
<keyword evidence="1" id="KW-0472">Membrane</keyword>
<feature type="transmembrane region" description="Helical" evidence="1">
    <location>
        <begin position="51"/>
        <end position="74"/>
    </location>
</feature>
<comment type="caution">
    <text evidence="2">The sequence shown here is derived from an EMBL/GenBank/DDBJ whole genome shotgun (WGS) entry which is preliminary data.</text>
</comment>
<proteinExistence type="predicted"/>
<protein>
    <submittedName>
        <fullName evidence="2">Uncharacterized protein</fullName>
    </submittedName>
</protein>
<gene>
    <name evidence="2" type="ORF">A2893_00660</name>
</gene>
<feature type="transmembrane region" description="Helical" evidence="1">
    <location>
        <begin position="12"/>
        <end position="39"/>
    </location>
</feature>
<reference evidence="2 3" key="1">
    <citation type="journal article" date="2016" name="Nat. Commun.">
        <title>Thousands of microbial genomes shed light on interconnected biogeochemical processes in an aquifer system.</title>
        <authorList>
            <person name="Anantharaman K."/>
            <person name="Brown C.T."/>
            <person name="Hug L.A."/>
            <person name="Sharon I."/>
            <person name="Castelle C.J."/>
            <person name="Probst A.J."/>
            <person name="Thomas B.C."/>
            <person name="Singh A."/>
            <person name="Wilkins M.J."/>
            <person name="Karaoz U."/>
            <person name="Brodie E.L."/>
            <person name="Williams K.H."/>
            <person name="Hubbard S.S."/>
            <person name="Banfield J.F."/>
        </authorList>
    </citation>
    <scope>NUCLEOTIDE SEQUENCE [LARGE SCALE GENOMIC DNA]</scope>
</reference>
<dbReference type="STRING" id="1802521.A2893_00660"/>
<evidence type="ECO:0000256" key="1">
    <source>
        <dbReference type="SAM" id="Phobius"/>
    </source>
</evidence>
<keyword evidence="1" id="KW-1133">Transmembrane helix</keyword>
<evidence type="ECO:0000313" key="2">
    <source>
        <dbReference type="EMBL" id="OGM64364.1"/>
    </source>
</evidence>